<organism evidence="3 4">
    <name type="scientific">Theobroma cacao</name>
    <name type="common">Cacao</name>
    <name type="synonym">Cocoa</name>
    <dbReference type="NCBI Taxonomy" id="3641"/>
    <lineage>
        <taxon>Eukaryota</taxon>
        <taxon>Viridiplantae</taxon>
        <taxon>Streptophyta</taxon>
        <taxon>Embryophyta</taxon>
        <taxon>Tracheophyta</taxon>
        <taxon>Spermatophyta</taxon>
        <taxon>Magnoliopsida</taxon>
        <taxon>eudicotyledons</taxon>
        <taxon>Gunneridae</taxon>
        <taxon>Pentapetalae</taxon>
        <taxon>rosids</taxon>
        <taxon>malvids</taxon>
        <taxon>Malvales</taxon>
        <taxon>Malvaceae</taxon>
        <taxon>Byttnerioideae</taxon>
        <taxon>Theobroma</taxon>
    </lineage>
</organism>
<evidence type="ECO:0000256" key="1">
    <source>
        <dbReference type="SAM" id="MobiDB-lite"/>
    </source>
</evidence>
<dbReference type="HOGENOM" id="CLU_3128134_0_0_1"/>
<feature type="compositionally biased region" description="Basic residues" evidence="1">
    <location>
        <begin position="39"/>
        <end position="50"/>
    </location>
</feature>
<keyword evidence="2" id="KW-0732">Signal</keyword>
<dbReference type="Proteomes" id="UP000026915">
    <property type="component" value="Chromosome 10"/>
</dbReference>
<dbReference type="EMBL" id="CM001888">
    <property type="protein sequence ID" value="EOY18191.1"/>
    <property type="molecule type" value="Genomic_DNA"/>
</dbReference>
<dbReference type="AlphaFoldDB" id="A0A061FMC9"/>
<keyword evidence="4" id="KW-1185">Reference proteome</keyword>
<proteinExistence type="predicted"/>
<accession>A0A061FMC9</accession>
<dbReference type="InParanoid" id="A0A061FMC9"/>
<feature type="signal peptide" evidence="2">
    <location>
        <begin position="1"/>
        <end position="16"/>
    </location>
</feature>
<feature type="chain" id="PRO_5001598422" evidence="2">
    <location>
        <begin position="17"/>
        <end position="50"/>
    </location>
</feature>
<protein>
    <submittedName>
        <fullName evidence="3">Uncharacterized protein</fullName>
    </submittedName>
</protein>
<feature type="region of interest" description="Disordered" evidence="1">
    <location>
        <begin position="31"/>
        <end position="50"/>
    </location>
</feature>
<name>A0A061FMC9_THECC</name>
<sequence>MMTMMMVVVLVEVEMAVNFVMEGRKGGEREIHERNREKFGRRRRRRRREG</sequence>
<gene>
    <name evidence="3" type="ORF">TCM_042806</name>
</gene>
<reference evidence="3 4" key="1">
    <citation type="journal article" date="2013" name="Genome Biol.">
        <title>The genome sequence of the most widely cultivated cacao type and its use to identify candidate genes regulating pod color.</title>
        <authorList>
            <person name="Motamayor J.C."/>
            <person name="Mockaitis K."/>
            <person name="Schmutz J."/>
            <person name="Haiminen N."/>
            <person name="Iii D.L."/>
            <person name="Cornejo O."/>
            <person name="Findley S.D."/>
            <person name="Zheng P."/>
            <person name="Utro F."/>
            <person name="Royaert S."/>
            <person name="Saski C."/>
            <person name="Jenkins J."/>
            <person name="Podicheti R."/>
            <person name="Zhao M."/>
            <person name="Scheffler B.E."/>
            <person name="Stack J.C."/>
            <person name="Feltus F.A."/>
            <person name="Mustiga G.M."/>
            <person name="Amores F."/>
            <person name="Phillips W."/>
            <person name="Marelli J.P."/>
            <person name="May G.D."/>
            <person name="Shapiro H."/>
            <person name="Ma J."/>
            <person name="Bustamante C.D."/>
            <person name="Schnell R.J."/>
            <person name="Main D."/>
            <person name="Gilbert D."/>
            <person name="Parida L."/>
            <person name="Kuhn D.N."/>
        </authorList>
    </citation>
    <scope>NUCLEOTIDE SEQUENCE [LARGE SCALE GENOMIC DNA]</scope>
    <source>
        <strain evidence="4">cv. Matina 1-6</strain>
    </source>
</reference>
<evidence type="ECO:0000313" key="3">
    <source>
        <dbReference type="EMBL" id="EOY18191.1"/>
    </source>
</evidence>
<dbReference type="Gramene" id="EOY18191">
    <property type="protein sequence ID" value="EOY18191"/>
    <property type="gene ID" value="TCM_042806"/>
</dbReference>
<evidence type="ECO:0000256" key="2">
    <source>
        <dbReference type="SAM" id="SignalP"/>
    </source>
</evidence>
<evidence type="ECO:0000313" key="4">
    <source>
        <dbReference type="Proteomes" id="UP000026915"/>
    </source>
</evidence>